<accession>A0AAU9JSX6</accession>
<dbReference type="InterPro" id="IPR015943">
    <property type="entry name" value="WD40/YVTN_repeat-like_dom_sf"/>
</dbReference>
<feature type="repeat" description="WD" evidence="1">
    <location>
        <begin position="334"/>
        <end position="368"/>
    </location>
</feature>
<sequence>MVDKDIAHFISLLLTDNLNNILCDIIKLSSLTDSINLAASNAICILNRANFIFKNLDFSKIKIPHTDLSGSIFIKTNFEGSNLKGVNFSESKFYFCKFNHCDLTNAIFSSSADLYKQKSSPNNINISKDEKFLLTCSNDRRIRIWALRKNVILPEIGNYKHNVDWAELSPCGNYIAILSKEKGLELWDIKSKKLIFRWNYVHGVRYFMFSPYGRYIACNGNNFIQVYDLKDQSKCKRIKCISDCNIAFSQSGKILLYWSGQRVHETALSEEKIVENEKLSFRTDWSVQAIAFSPNDKYLALNGCSKRNNSIISLLNFQTKEFNFWLDCKEIGWVHSLSWSPGKNLLVSAHSKGTICLWDINNQKELALIRSIWRGPAKCKFSPSGKYIAFAEEKRIIKLWSIEKQKVQKSIEMDEYKILAISFSSCEKFIYQVTENYRIDRFDLKNQKWDNISNKCEAVRYASFSECRKFIAVGPEGTLRSHTIDIWDLDTKILYAKLASRSPASQLKFSFCGKFLISGHSDFGILWDLEIKEAIHKLKSRTYNVAWSPNGEYFATSDWNISILKFDQQDIRAVSLLNQWPRSLRFSECNKFLYSGDKDGSVIIWDFLKNQKIKILEGLYENANHMVACPNAGLLAVGGEEKIIVIWNIETGEKIMQFNTNLSQLNGLSITRSGKYIITGSIHKYVNCWKLKQA</sequence>
<feature type="repeat" description="WD" evidence="1">
    <location>
        <begin position="583"/>
        <end position="615"/>
    </location>
</feature>
<dbReference type="SUPFAM" id="SSF50998">
    <property type="entry name" value="Quinoprotein alcohol dehydrogenase-like"/>
    <property type="match status" value="1"/>
</dbReference>
<evidence type="ECO:0000313" key="3">
    <source>
        <dbReference type="Proteomes" id="UP001162131"/>
    </source>
</evidence>
<dbReference type="SUPFAM" id="SSF69322">
    <property type="entry name" value="Tricorn protease domain 2"/>
    <property type="match status" value="1"/>
</dbReference>
<dbReference type="EMBL" id="CAJZBQ010000047">
    <property type="protein sequence ID" value="CAG9329103.1"/>
    <property type="molecule type" value="Genomic_DNA"/>
</dbReference>
<proteinExistence type="predicted"/>
<dbReference type="Pfam" id="PF00400">
    <property type="entry name" value="WD40"/>
    <property type="match status" value="3"/>
</dbReference>
<evidence type="ECO:0000256" key="1">
    <source>
        <dbReference type="PROSITE-ProRule" id="PRU00221"/>
    </source>
</evidence>
<dbReference type="Gene3D" id="2.160.20.80">
    <property type="entry name" value="E3 ubiquitin-protein ligase SopA"/>
    <property type="match status" value="1"/>
</dbReference>
<protein>
    <submittedName>
        <fullName evidence="2">Uncharacterized protein</fullName>
    </submittedName>
</protein>
<dbReference type="InterPro" id="IPR001646">
    <property type="entry name" value="5peptide_repeat"/>
</dbReference>
<dbReference type="PANTHER" id="PTHR19879">
    <property type="entry name" value="TRANSCRIPTION INITIATION FACTOR TFIID"/>
    <property type="match status" value="1"/>
</dbReference>
<dbReference type="PANTHER" id="PTHR19879:SF9">
    <property type="entry name" value="TRANSCRIPTION INITIATION FACTOR TFIID SUBUNIT 5"/>
    <property type="match status" value="1"/>
</dbReference>
<gene>
    <name evidence="2" type="ORF">BSTOLATCC_MIC47934</name>
</gene>
<name>A0AAU9JSX6_9CILI</name>
<evidence type="ECO:0000313" key="2">
    <source>
        <dbReference type="EMBL" id="CAG9329103.1"/>
    </source>
</evidence>
<dbReference type="Proteomes" id="UP001162131">
    <property type="component" value="Unassembled WGS sequence"/>
</dbReference>
<dbReference type="InterPro" id="IPR011047">
    <property type="entry name" value="Quinoprotein_ADH-like_sf"/>
</dbReference>
<feature type="repeat" description="WD" evidence="1">
    <location>
        <begin position="114"/>
        <end position="155"/>
    </location>
</feature>
<feature type="repeat" description="WD" evidence="1">
    <location>
        <begin position="630"/>
        <end position="657"/>
    </location>
</feature>
<comment type="caution">
    <text evidence="2">The sequence shown here is derived from an EMBL/GenBank/DDBJ whole genome shotgun (WGS) entry which is preliminary data.</text>
</comment>
<keyword evidence="1" id="KW-0853">WD repeat</keyword>
<dbReference type="PROSITE" id="PS50082">
    <property type="entry name" value="WD_REPEATS_2"/>
    <property type="match status" value="4"/>
</dbReference>
<dbReference type="AlphaFoldDB" id="A0AAU9JSX6"/>
<dbReference type="Gene3D" id="2.130.10.10">
    <property type="entry name" value="YVTN repeat-like/Quinoprotein amine dehydrogenase"/>
    <property type="match status" value="3"/>
</dbReference>
<dbReference type="Pfam" id="PF00805">
    <property type="entry name" value="Pentapeptide"/>
    <property type="match status" value="1"/>
</dbReference>
<organism evidence="2 3">
    <name type="scientific">Blepharisma stoltei</name>
    <dbReference type="NCBI Taxonomy" id="1481888"/>
    <lineage>
        <taxon>Eukaryota</taxon>
        <taxon>Sar</taxon>
        <taxon>Alveolata</taxon>
        <taxon>Ciliophora</taxon>
        <taxon>Postciliodesmatophora</taxon>
        <taxon>Heterotrichea</taxon>
        <taxon>Heterotrichida</taxon>
        <taxon>Blepharismidae</taxon>
        <taxon>Blepharisma</taxon>
    </lineage>
</organism>
<dbReference type="SUPFAM" id="SSF141571">
    <property type="entry name" value="Pentapeptide repeat-like"/>
    <property type="match status" value="1"/>
</dbReference>
<reference evidence="2" key="1">
    <citation type="submission" date="2021-09" db="EMBL/GenBank/DDBJ databases">
        <authorList>
            <consortium name="AG Swart"/>
            <person name="Singh M."/>
            <person name="Singh A."/>
            <person name="Seah K."/>
            <person name="Emmerich C."/>
        </authorList>
    </citation>
    <scope>NUCLEOTIDE SEQUENCE</scope>
    <source>
        <strain evidence="2">ATCC30299</strain>
    </source>
</reference>
<dbReference type="SUPFAM" id="SSF101908">
    <property type="entry name" value="Putative isomerase YbhE"/>
    <property type="match status" value="1"/>
</dbReference>
<dbReference type="SMART" id="SM00320">
    <property type="entry name" value="WD40"/>
    <property type="match status" value="10"/>
</dbReference>
<keyword evidence="3" id="KW-1185">Reference proteome</keyword>
<dbReference type="InterPro" id="IPR001680">
    <property type="entry name" value="WD40_rpt"/>
</dbReference>